<evidence type="ECO:0000313" key="1">
    <source>
        <dbReference type="EMBL" id="WQD75548.1"/>
    </source>
</evidence>
<accession>A0ABZ0WDX2</accession>
<proteinExistence type="predicted"/>
<evidence type="ECO:0000313" key="2">
    <source>
        <dbReference type="Proteomes" id="UP001325479"/>
    </source>
</evidence>
<dbReference type="RefSeq" id="WP_198665413.1">
    <property type="nucleotide sequence ID" value="NZ_CP139965.1"/>
</dbReference>
<sequence length="69" mass="7667">MSRSRAISLLVETRQSMLAEADHSSSPTETQRMRVAVGQIDRLLLDVRAGRTREFELGGPTPMRVVVSL</sequence>
<name>A0ABZ0WDX2_9BURK</name>
<dbReference type="InterPro" id="IPR048850">
    <property type="entry name" value="BTH_I2711-like"/>
</dbReference>
<reference evidence="1 2" key="1">
    <citation type="submission" date="2023-12" db="EMBL/GenBank/DDBJ databases">
        <title>Genome sequencing and assembly of bacterial species from a model synthetic community.</title>
        <authorList>
            <person name="Hogle S.L."/>
        </authorList>
    </citation>
    <scope>NUCLEOTIDE SEQUENCE [LARGE SCALE GENOMIC DNA]</scope>
    <source>
        <strain evidence="1 2">HAMBI 2494</strain>
    </source>
</reference>
<dbReference type="Proteomes" id="UP001325479">
    <property type="component" value="Chromosome"/>
</dbReference>
<organism evidence="1 2">
    <name type="scientific">Paraburkholderia kururiensis</name>
    <dbReference type="NCBI Taxonomy" id="984307"/>
    <lineage>
        <taxon>Bacteria</taxon>
        <taxon>Pseudomonadati</taxon>
        <taxon>Pseudomonadota</taxon>
        <taxon>Betaproteobacteria</taxon>
        <taxon>Burkholderiales</taxon>
        <taxon>Burkholderiaceae</taxon>
        <taxon>Paraburkholderia</taxon>
    </lineage>
</organism>
<protein>
    <submittedName>
        <fullName evidence="1">Uncharacterized protein</fullName>
    </submittedName>
</protein>
<dbReference type="Gene3D" id="1.10.150.610">
    <property type="match status" value="1"/>
</dbReference>
<keyword evidence="2" id="KW-1185">Reference proteome</keyword>
<dbReference type="Pfam" id="PF21627">
    <property type="entry name" value="BTH_I2711-like"/>
    <property type="match status" value="1"/>
</dbReference>
<gene>
    <name evidence="1" type="ORF">U0042_15410</name>
</gene>
<dbReference type="EMBL" id="CP139965">
    <property type="protein sequence ID" value="WQD75548.1"/>
    <property type="molecule type" value="Genomic_DNA"/>
</dbReference>